<dbReference type="Gene3D" id="2.130.10.10">
    <property type="entry name" value="YVTN repeat-like/Quinoprotein amine dehydrogenase"/>
    <property type="match status" value="2"/>
</dbReference>
<evidence type="ECO:0000256" key="3">
    <source>
        <dbReference type="PROSITE-ProRule" id="PRU00221"/>
    </source>
</evidence>
<dbReference type="PROSITE" id="PS50082">
    <property type="entry name" value="WD_REPEATS_2"/>
    <property type="match status" value="4"/>
</dbReference>
<dbReference type="InterPro" id="IPR020472">
    <property type="entry name" value="WD40_PAC1"/>
</dbReference>
<dbReference type="SMART" id="SM00320">
    <property type="entry name" value="WD40"/>
    <property type="match status" value="5"/>
</dbReference>
<feature type="repeat" description="WD" evidence="3">
    <location>
        <begin position="95"/>
        <end position="136"/>
    </location>
</feature>
<keyword evidence="1 3" id="KW-0853">WD repeat</keyword>
<name>A0A2W1NB38_9FLAO</name>
<dbReference type="InterPro" id="IPR001680">
    <property type="entry name" value="WD40_rpt"/>
</dbReference>
<dbReference type="RefSeq" id="WP_111064159.1">
    <property type="nucleotide sequence ID" value="NZ_JBHUCU010000037.1"/>
</dbReference>
<dbReference type="Proteomes" id="UP000249248">
    <property type="component" value="Unassembled WGS sequence"/>
</dbReference>
<dbReference type="EMBL" id="QKSB01000010">
    <property type="protein sequence ID" value="PZE16273.1"/>
    <property type="molecule type" value="Genomic_DNA"/>
</dbReference>
<dbReference type="PROSITE" id="PS50294">
    <property type="entry name" value="WD_REPEATS_REGION"/>
    <property type="match status" value="4"/>
</dbReference>
<evidence type="ECO:0000256" key="1">
    <source>
        <dbReference type="ARBA" id="ARBA00022574"/>
    </source>
</evidence>
<keyword evidence="2" id="KW-0677">Repeat</keyword>
<feature type="repeat" description="WD" evidence="3">
    <location>
        <begin position="269"/>
        <end position="302"/>
    </location>
</feature>
<dbReference type="PROSITE" id="PS00678">
    <property type="entry name" value="WD_REPEATS_1"/>
    <property type="match status" value="2"/>
</dbReference>
<sequence>MNQLIHKRYALTGHTGAIYDLAFNDKKEQLYSGSFDNQIIAWDINNPAIAQLIAKVQSKPITIQYLNKRNWLLIGQANGNISVLDLSLGKEIKVLQYHSGMVYALTVDDEECILYSGAEDGHIVSWDLVKLERSQSKNLGSLKVRVILKIENQLYVGCGTGSLLILDKENLELEQEISQLHVKNFSIYTLLYIREKNILLSGSRDGHIGVLDLLTYKVKERIPAHNFAIYDFKRSSDGIYFASASRDKSIKIWRISDFQFQEKIDFKSSEGHKASVNAILWNENHLISCSDDKQIIIWDYKK</sequence>
<feature type="repeat" description="WD" evidence="3">
    <location>
        <begin position="222"/>
        <end position="263"/>
    </location>
</feature>
<evidence type="ECO:0000313" key="4">
    <source>
        <dbReference type="EMBL" id="PZE16273.1"/>
    </source>
</evidence>
<dbReference type="InterPro" id="IPR019775">
    <property type="entry name" value="WD40_repeat_CS"/>
</dbReference>
<dbReference type="AlphaFoldDB" id="A0A2W1NB38"/>
<dbReference type="PANTHER" id="PTHR19848:SF8">
    <property type="entry name" value="F-BOX AND WD REPEAT DOMAIN CONTAINING 7"/>
    <property type="match status" value="1"/>
</dbReference>
<dbReference type="PANTHER" id="PTHR19848">
    <property type="entry name" value="WD40 REPEAT PROTEIN"/>
    <property type="match status" value="1"/>
</dbReference>
<comment type="caution">
    <text evidence="4">The sequence shown here is derived from an EMBL/GenBank/DDBJ whole genome shotgun (WGS) entry which is preliminary data.</text>
</comment>
<protein>
    <submittedName>
        <fullName evidence="4">Uncharacterized protein</fullName>
    </submittedName>
</protein>
<dbReference type="Pfam" id="PF00400">
    <property type="entry name" value="WD40"/>
    <property type="match status" value="4"/>
</dbReference>
<dbReference type="InterPro" id="IPR036322">
    <property type="entry name" value="WD40_repeat_dom_sf"/>
</dbReference>
<reference evidence="4 5" key="1">
    <citation type="submission" date="2018-06" db="EMBL/GenBank/DDBJ databases">
        <title>The draft genome sequence of Crocinitomix sp. SM1701.</title>
        <authorList>
            <person name="Zhang X."/>
        </authorList>
    </citation>
    <scope>NUCLEOTIDE SEQUENCE [LARGE SCALE GENOMIC DNA]</scope>
    <source>
        <strain evidence="4 5">SM1701</strain>
    </source>
</reference>
<accession>A0A2W1NB38</accession>
<evidence type="ECO:0000313" key="5">
    <source>
        <dbReference type="Proteomes" id="UP000249248"/>
    </source>
</evidence>
<dbReference type="InterPro" id="IPR015943">
    <property type="entry name" value="WD40/YVTN_repeat-like_dom_sf"/>
</dbReference>
<dbReference type="SUPFAM" id="SSF50978">
    <property type="entry name" value="WD40 repeat-like"/>
    <property type="match status" value="1"/>
</dbReference>
<organism evidence="4 5">
    <name type="scientific">Putridiphycobacter roseus</name>
    <dbReference type="NCBI Taxonomy" id="2219161"/>
    <lineage>
        <taxon>Bacteria</taxon>
        <taxon>Pseudomonadati</taxon>
        <taxon>Bacteroidota</taxon>
        <taxon>Flavobacteriia</taxon>
        <taxon>Flavobacteriales</taxon>
        <taxon>Crocinitomicaceae</taxon>
        <taxon>Putridiphycobacter</taxon>
    </lineage>
</organism>
<keyword evidence="5" id="KW-1185">Reference proteome</keyword>
<proteinExistence type="predicted"/>
<dbReference type="OrthoDB" id="933690at2"/>
<evidence type="ECO:0000256" key="2">
    <source>
        <dbReference type="ARBA" id="ARBA00022737"/>
    </source>
</evidence>
<dbReference type="PRINTS" id="PR00320">
    <property type="entry name" value="GPROTEINBRPT"/>
</dbReference>
<gene>
    <name evidence="4" type="ORF">DNU06_14180</name>
</gene>
<feature type="repeat" description="WD" evidence="3">
    <location>
        <begin position="11"/>
        <end position="52"/>
    </location>
</feature>